<dbReference type="Proteomes" id="UP000320160">
    <property type="component" value="Unassembled WGS sequence"/>
</dbReference>
<feature type="chain" id="PRO_5022098643" evidence="1">
    <location>
        <begin position="27"/>
        <end position="239"/>
    </location>
</feature>
<accession>A0A553WJG6</accession>
<dbReference type="RefSeq" id="WP_143775725.1">
    <property type="nucleotide sequence ID" value="NZ_VKKU01000001.1"/>
</dbReference>
<feature type="signal peptide" evidence="1">
    <location>
        <begin position="1"/>
        <end position="26"/>
    </location>
</feature>
<dbReference type="EMBL" id="VKKU01000001">
    <property type="protein sequence ID" value="TSB04808.1"/>
    <property type="molecule type" value="Genomic_DNA"/>
</dbReference>
<comment type="caution">
    <text evidence="2">The sequence shown here is derived from an EMBL/GenBank/DDBJ whole genome shotgun (WGS) entry which is preliminary data.</text>
</comment>
<keyword evidence="3" id="KW-1185">Reference proteome</keyword>
<gene>
    <name evidence="2" type="ORF">FOM92_05225</name>
</gene>
<protein>
    <submittedName>
        <fullName evidence="2">Uncharacterized protein</fullName>
    </submittedName>
</protein>
<name>A0A553WJG6_9SPHN</name>
<dbReference type="Pfam" id="PF09694">
    <property type="entry name" value="Gcw_chp"/>
    <property type="match status" value="1"/>
</dbReference>
<organism evidence="2 3">
    <name type="scientific">Sphingorhabdus contaminans</name>
    <dbReference type="NCBI Taxonomy" id="1343899"/>
    <lineage>
        <taxon>Bacteria</taxon>
        <taxon>Pseudomonadati</taxon>
        <taxon>Pseudomonadota</taxon>
        <taxon>Alphaproteobacteria</taxon>
        <taxon>Sphingomonadales</taxon>
        <taxon>Sphingomonadaceae</taxon>
        <taxon>Sphingorhabdus</taxon>
    </lineage>
</organism>
<dbReference type="OrthoDB" id="9793561at2"/>
<dbReference type="AlphaFoldDB" id="A0A553WJG6"/>
<evidence type="ECO:0000313" key="3">
    <source>
        <dbReference type="Proteomes" id="UP000320160"/>
    </source>
</evidence>
<sequence length="239" mass="24850">MRNSILKLAAMSVAMSALAVSAPAFAQEEEAESGPITITGGITGVSDYRFRGVSLSDKDFAIQPTLTVKHESGFYVGVWGSNLAENAGDDIEVDLYAGFSGGDTVTYDIGATYYVYPGVSSFNYVEFTGKLGTTVGPATIGGQLSYVPSQDNTGNTDNIYVATNATIALPDSPISIVGSVGLEDGAFTGGSSKLDWSLGLTANVAGFTLGASYVDTDRQSTFAFKDSSAGVVFSLAYFF</sequence>
<evidence type="ECO:0000313" key="2">
    <source>
        <dbReference type="EMBL" id="TSB04808.1"/>
    </source>
</evidence>
<evidence type="ECO:0000256" key="1">
    <source>
        <dbReference type="SAM" id="SignalP"/>
    </source>
</evidence>
<proteinExistence type="predicted"/>
<dbReference type="InterPro" id="IPR010239">
    <property type="entry name" value="CHP02001"/>
</dbReference>
<dbReference type="NCBIfam" id="TIGR02001">
    <property type="entry name" value="gcw_chp"/>
    <property type="match status" value="1"/>
</dbReference>
<keyword evidence="1" id="KW-0732">Signal</keyword>
<reference evidence="2 3" key="1">
    <citation type="submission" date="2019-07" db="EMBL/GenBank/DDBJ databases">
        <authorList>
            <person name="Park M."/>
        </authorList>
    </citation>
    <scope>NUCLEOTIDE SEQUENCE [LARGE SCALE GENOMIC DNA]</scope>
    <source>
        <strain evidence="2 3">KCTC32445</strain>
    </source>
</reference>